<dbReference type="EMBL" id="BARS01027966">
    <property type="protein sequence ID" value="GAG02976.1"/>
    <property type="molecule type" value="Genomic_DNA"/>
</dbReference>
<dbReference type="InterPro" id="IPR036188">
    <property type="entry name" value="FAD/NAD-bd_sf"/>
</dbReference>
<dbReference type="Gene3D" id="3.50.50.60">
    <property type="entry name" value="FAD/NAD(P)-binding domain"/>
    <property type="match status" value="1"/>
</dbReference>
<sequence length="265" mass="29458">RIFAPTEWLIQPEYMERQVAVYPKLLEAGLAPDGMLLQASAYRAALEHFESPEMQSCILRWCISAAVDITEPAQGGMVLGMLGQAPLIGFCRGGTHQAAHAAHQILVQLGCKFFTHAEVEKAIIENGAATGIRLKDGSEIKARKLVAVCGLSPEQLCFDIIGEEYLSEQLAKRVRLLDRSFGCLMWYTFAVHEAPKYKAEAFNPDIHETMWLGLQPDPDPIHLARECMREKLLEWPPLEDYAPTVGCHSLVDPSYAPPGKHVVHN</sequence>
<feature type="non-terminal residue" evidence="1">
    <location>
        <position position="265"/>
    </location>
</feature>
<dbReference type="AlphaFoldDB" id="X0VR18"/>
<accession>X0VR18</accession>
<dbReference type="SUPFAM" id="SSF51905">
    <property type="entry name" value="FAD/NAD(P)-binding domain"/>
    <property type="match status" value="1"/>
</dbReference>
<reference evidence="1" key="1">
    <citation type="journal article" date="2014" name="Front. Microbiol.">
        <title>High frequency of phylogenetically diverse reductive dehalogenase-homologous genes in deep subseafloor sedimentary metagenomes.</title>
        <authorList>
            <person name="Kawai M."/>
            <person name="Futagami T."/>
            <person name="Toyoda A."/>
            <person name="Takaki Y."/>
            <person name="Nishi S."/>
            <person name="Hori S."/>
            <person name="Arai W."/>
            <person name="Tsubouchi T."/>
            <person name="Morono Y."/>
            <person name="Uchiyama I."/>
            <person name="Ito T."/>
            <person name="Fujiyama A."/>
            <person name="Inagaki F."/>
            <person name="Takami H."/>
        </authorList>
    </citation>
    <scope>NUCLEOTIDE SEQUENCE</scope>
    <source>
        <strain evidence="1">Expedition CK06-06</strain>
    </source>
</reference>
<comment type="caution">
    <text evidence="1">The sequence shown here is derived from an EMBL/GenBank/DDBJ whole genome shotgun (WGS) entry which is preliminary data.</text>
</comment>
<evidence type="ECO:0000313" key="1">
    <source>
        <dbReference type="EMBL" id="GAG02976.1"/>
    </source>
</evidence>
<dbReference type="PANTHER" id="PTHR10668">
    <property type="entry name" value="PHYTOENE DEHYDROGENASE"/>
    <property type="match status" value="1"/>
</dbReference>
<name>X0VR18_9ZZZZ</name>
<gene>
    <name evidence="1" type="ORF">S01H1_43881</name>
</gene>
<protein>
    <recommendedName>
        <fullName evidence="2">FAD dependent oxidoreductase domain-containing protein</fullName>
    </recommendedName>
</protein>
<organism evidence="1">
    <name type="scientific">marine sediment metagenome</name>
    <dbReference type="NCBI Taxonomy" id="412755"/>
    <lineage>
        <taxon>unclassified sequences</taxon>
        <taxon>metagenomes</taxon>
        <taxon>ecological metagenomes</taxon>
    </lineage>
</organism>
<dbReference type="PANTHER" id="PTHR10668:SF103">
    <property type="entry name" value="PYRIDINE NUCLEOTIDE-DISULFIDE OXIDOREDUCTASE DOMAIN-CONTAINING PROTEIN 2"/>
    <property type="match status" value="1"/>
</dbReference>
<feature type="non-terminal residue" evidence="1">
    <location>
        <position position="1"/>
    </location>
</feature>
<proteinExistence type="predicted"/>
<evidence type="ECO:0008006" key="2">
    <source>
        <dbReference type="Google" id="ProtNLM"/>
    </source>
</evidence>